<evidence type="ECO:0000313" key="2">
    <source>
        <dbReference type="EMBL" id="MBB6049047.1"/>
    </source>
</evidence>
<evidence type="ECO:0000256" key="1">
    <source>
        <dbReference type="SAM" id="SignalP"/>
    </source>
</evidence>
<organism evidence="2 3">
    <name type="scientific">Armatimonas rosea</name>
    <dbReference type="NCBI Taxonomy" id="685828"/>
    <lineage>
        <taxon>Bacteria</taxon>
        <taxon>Bacillati</taxon>
        <taxon>Armatimonadota</taxon>
        <taxon>Armatimonadia</taxon>
        <taxon>Armatimonadales</taxon>
        <taxon>Armatimonadaceae</taxon>
        <taxon>Armatimonas</taxon>
    </lineage>
</organism>
<dbReference type="EMBL" id="JACHGW010000001">
    <property type="protein sequence ID" value="MBB6049047.1"/>
    <property type="molecule type" value="Genomic_DNA"/>
</dbReference>
<evidence type="ECO:0000313" key="3">
    <source>
        <dbReference type="Proteomes" id="UP000520814"/>
    </source>
</evidence>
<gene>
    <name evidence="2" type="ORF">HNQ39_000809</name>
</gene>
<dbReference type="Gene3D" id="2.60.120.260">
    <property type="entry name" value="Galactose-binding domain-like"/>
    <property type="match status" value="1"/>
</dbReference>
<feature type="chain" id="PRO_5031205080" evidence="1">
    <location>
        <begin position="22"/>
        <end position="222"/>
    </location>
</feature>
<comment type="caution">
    <text evidence="2">The sequence shown here is derived from an EMBL/GenBank/DDBJ whole genome shotgun (WGS) entry which is preliminary data.</text>
</comment>
<name>A0A7W9SLV9_ARMRO</name>
<reference evidence="2 3" key="1">
    <citation type="submission" date="2020-08" db="EMBL/GenBank/DDBJ databases">
        <title>Genomic Encyclopedia of Type Strains, Phase IV (KMG-IV): sequencing the most valuable type-strain genomes for metagenomic binning, comparative biology and taxonomic classification.</title>
        <authorList>
            <person name="Goeker M."/>
        </authorList>
    </citation>
    <scope>NUCLEOTIDE SEQUENCE [LARGE SCALE GENOMIC DNA]</scope>
    <source>
        <strain evidence="2 3">DSM 23562</strain>
    </source>
</reference>
<keyword evidence="1" id="KW-0732">Signal</keyword>
<feature type="signal peptide" evidence="1">
    <location>
        <begin position="1"/>
        <end position="21"/>
    </location>
</feature>
<dbReference type="RefSeq" id="WP_184192667.1">
    <property type="nucleotide sequence ID" value="NZ_JACHGW010000001.1"/>
</dbReference>
<dbReference type="Proteomes" id="UP000520814">
    <property type="component" value="Unassembled WGS sequence"/>
</dbReference>
<accession>A0A7W9SLV9</accession>
<sequence length="222" mass="24760">MKKFAPYLIGALIGAAALAVAQPPRRGGQPGIVKPEMSDIIQANIYADNWFAMYINGKLVAVDPIDFLPHNVVNVNILPEYPMTIAIIAKDNADPKTGFEYGDHVGDGGFVLKFSDGTVTDAKWKVKTIFSGPPVKNEPIPAGWFLPSFDDSKWESATEFTNERVNPKKPYYDYNFEGAKFIWSRDLDLDNTILLRTKIEKPGWKARWTTKPDLDISGAPLR</sequence>
<dbReference type="AlphaFoldDB" id="A0A7W9SLV9"/>
<proteinExistence type="predicted"/>
<keyword evidence="3" id="KW-1185">Reference proteome</keyword>
<protein>
    <submittedName>
        <fullName evidence="2">Uncharacterized protein</fullName>
    </submittedName>
</protein>